<comment type="caution">
    <text evidence="2">The sequence shown here is derived from an EMBL/GenBank/DDBJ whole genome shotgun (WGS) entry which is preliminary data.</text>
</comment>
<keyword evidence="1" id="KW-0732">Signal</keyword>
<sequence>MNHLVLICLWVQLIAVLDNFIIPLSKLPLFLSEKIVKGQLSKGLDMLAGSENLKNFMNIKTLCSWIKFVLQFQQEQKEDVRL</sequence>
<feature type="chain" id="PRO_5011964554" evidence="1">
    <location>
        <begin position="20"/>
        <end position="82"/>
    </location>
</feature>
<dbReference type="Proteomes" id="UP000192356">
    <property type="component" value="Unassembled WGS sequence"/>
</dbReference>
<dbReference type="VEuPathDB" id="MicrosporidiaDB:HERIO_2777"/>
<evidence type="ECO:0000313" key="3">
    <source>
        <dbReference type="Proteomes" id="UP000192356"/>
    </source>
</evidence>
<evidence type="ECO:0000256" key="1">
    <source>
        <dbReference type="SAM" id="SignalP"/>
    </source>
</evidence>
<gene>
    <name evidence="2" type="ORF">HERIO_2777</name>
</gene>
<proteinExistence type="predicted"/>
<feature type="signal peptide" evidence="1">
    <location>
        <begin position="1"/>
        <end position="19"/>
    </location>
</feature>
<organism evidence="2 3">
    <name type="scientific">Hepatospora eriocheir</name>
    <dbReference type="NCBI Taxonomy" id="1081669"/>
    <lineage>
        <taxon>Eukaryota</taxon>
        <taxon>Fungi</taxon>
        <taxon>Fungi incertae sedis</taxon>
        <taxon>Microsporidia</taxon>
        <taxon>Hepatosporidae</taxon>
        <taxon>Hepatospora</taxon>
    </lineage>
</organism>
<reference evidence="2 3" key="1">
    <citation type="journal article" date="2017" name="Environ. Microbiol.">
        <title>Decay of the glycolytic pathway and adaptation to intranuclear parasitism within Enterocytozoonidae microsporidia.</title>
        <authorList>
            <person name="Wiredu Boakye D."/>
            <person name="Jaroenlak P."/>
            <person name="Prachumwat A."/>
            <person name="Williams T.A."/>
            <person name="Bateman K.S."/>
            <person name="Itsathitphaisarn O."/>
            <person name="Sritunyalucksana K."/>
            <person name="Paszkiewicz K.H."/>
            <person name="Moore K.A."/>
            <person name="Stentiford G.D."/>
            <person name="Williams B.A."/>
        </authorList>
    </citation>
    <scope>NUCLEOTIDE SEQUENCE [LARGE SCALE GENOMIC DNA]</scope>
    <source>
        <strain evidence="2 3">GB1</strain>
    </source>
</reference>
<keyword evidence="3" id="KW-1185">Reference proteome</keyword>
<protein>
    <submittedName>
        <fullName evidence="2">Uncharacterized protein</fullName>
    </submittedName>
</protein>
<name>A0A1X0Q7V7_9MICR</name>
<dbReference type="AlphaFoldDB" id="A0A1X0Q7V7"/>
<evidence type="ECO:0000313" key="2">
    <source>
        <dbReference type="EMBL" id="ORD95849.1"/>
    </source>
</evidence>
<accession>A0A1X0Q7V7</accession>
<dbReference type="EMBL" id="LVKB01000170">
    <property type="protein sequence ID" value="ORD95849.1"/>
    <property type="molecule type" value="Genomic_DNA"/>
</dbReference>